<dbReference type="KEGG" id="ppha:BVH74_02930"/>
<evidence type="ECO:0000313" key="2">
    <source>
        <dbReference type="EMBL" id="AQZ93772.1"/>
    </source>
</evidence>
<evidence type="ECO:0000313" key="3">
    <source>
        <dbReference type="Proteomes" id="UP000243488"/>
    </source>
</evidence>
<dbReference type="PANTHER" id="PTHR35024:SF4">
    <property type="entry name" value="POLYMER-FORMING CYTOSKELETAL PROTEIN"/>
    <property type="match status" value="1"/>
</dbReference>
<dbReference type="EMBL" id="CP020100">
    <property type="protein sequence ID" value="AQZ93772.1"/>
    <property type="molecule type" value="Genomic_DNA"/>
</dbReference>
<dbReference type="RefSeq" id="WP_080048630.1">
    <property type="nucleotide sequence ID" value="NZ_CP020100.1"/>
</dbReference>
<proteinExistence type="inferred from homology"/>
<dbReference type="Proteomes" id="UP000243488">
    <property type="component" value="Chromosome"/>
</dbReference>
<dbReference type="InterPro" id="IPR007607">
    <property type="entry name" value="BacA/B"/>
</dbReference>
<accession>A0A1V0B1G6</accession>
<dbReference type="STRING" id="1931241.BVH74_02930"/>
<protein>
    <recommendedName>
        <fullName evidence="4">Cell shape determination protein CcmA</fullName>
    </recommendedName>
</protein>
<evidence type="ECO:0008006" key="4">
    <source>
        <dbReference type="Google" id="ProtNLM"/>
    </source>
</evidence>
<dbReference type="AlphaFoldDB" id="A0A1V0B1G6"/>
<keyword evidence="3" id="KW-1185">Reference proteome</keyword>
<comment type="similarity">
    <text evidence="1">Belongs to the bactofilin family.</text>
</comment>
<reference evidence="2 3" key="1">
    <citation type="submission" date="2017-03" db="EMBL/GenBank/DDBJ databases">
        <title>Complete genome sequence of the novel DNRA strain Pseudomonas sp. S-6-2 isolated from Chinese polluted river sediment. Journal of Biotechnology.</title>
        <authorList>
            <person name="Li J."/>
            <person name="Xiang F."/>
            <person name="Wang L."/>
            <person name="Xi L."/>
            <person name="Liu J."/>
        </authorList>
    </citation>
    <scope>NUCLEOTIDE SEQUENCE [LARGE SCALE GENOMIC DNA]</scope>
    <source>
        <strain evidence="2 3">S-6-2</strain>
    </source>
</reference>
<dbReference type="PANTHER" id="PTHR35024">
    <property type="entry name" value="HYPOTHETICAL CYTOSOLIC PROTEIN"/>
    <property type="match status" value="1"/>
</dbReference>
<evidence type="ECO:0000256" key="1">
    <source>
        <dbReference type="ARBA" id="ARBA00044755"/>
    </source>
</evidence>
<dbReference type="Pfam" id="PF04519">
    <property type="entry name" value="Bactofilin"/>
    <property type="match status" value="1"/>
</dbReference>
<organism evidence="2 3">
    <name type="scientific">Halopseudomonas phragmitis</name>
    <dbReference type="NCBI Taxonomy" id="1931241"/>
    <lineage>
        <taxon>Bacteria</taxon>
        <taxon>Pseudomonadati</taxon>
        <taxon>Pseudomonadota</taxon>
        <taxon>Gammaproteobacteria</taxon>
        <taxon>Pseudomonadales</taxon>
        <taxon>Pseudomonadaceae</taxon>
        <taxon>Halopseudomonas</taxon>
    </lineage>
</organism>
<gene>
    <name evidence="2" type="ORF">BVH74_02930</name>
</gene>
<sequence>MWGADKHKKADLSQFNGKTTIIAQDAEIRGDLRFTGALQVDGRVIGNIHAEQGLVRISEHGYVEGVIHAPNVLVNGEVVGDVHAPEHLELDAKARISGDVYYRFMEMVMGAQVCGQLHFQSDFVVASAPLPAPAFASEESEPVDNS</sequence>
<name>A0A1V0B1G6_9GAMM</name>